<proteinExistence type="predicted"/>
<sequence length="159" mass="17576">MWLTFSCKILEELRGLLQAAKEKRQASLAELSTKHQKNVESLEAQLADGLSHRTKATETISALQVLVAEKETKIADVDAASSGEAARLRAVIETTKGELAHLKQEHEKEKDSCEAASQALKSKLEVAESNCIRVETELAQMRTGIRDIHAIPAAKYKRR</sequence>
<dbReference type="Proteomes" id="UP001054252">
    <property type="component" value="Unassembled WGS sequence"/>
</dbReference>
<dbReference type="GO" id="GO:0007131">
    <property type="term" value="P:reciprocal meiotic recombination"/>
    <property type="evidence" value="ECO:0007669"/>
    <property type="project" value="TreeGrafter"/>
</dbReference>
<dbReference type="EMBL" id="BPVZ01000058">
    <property type="protein sequence ID" value="GKV21920.1"/>
    <property type="molecule type" value="Genomic_DNA"/>
</dbReference>
<dbReference type="PANTHER" id="PTHR23160:SF1">
    <property type="entry name" value="PROTEIN GRIP"/>
    <property type="match status" value="1"/>
</dbReference>
<keyword evidence="1 2" id="KW-0175">Coiled coil</keyword>
<reference evidence="3 4" key="1">
    <citation type="journal article" date="2021" name="Commun. Biol.">
        <title>The genome of Shorea leprosula (Dipterocarpaceae) highlights the ecological relevance of drought in aseasonal tropical rainforests.</title>
        <authorList>
            <person name="Ng K.K.S."/>
            <person name="Kobayashi M.J."/>
            <person name="Fawcett J.A."/>
            <person name="Hatakeyama M."/>
            <person name="Paape T."/>
            <person name="Ng C.H."/>
            <person name="Ang C.C."/>
            <person name="Tnah L.H."/>
            <person name="Lee C.T."/>
            <person name="Nishiyama T."/>
            <person name="Sese J."/>
            <person name="O'Brien M.J."/>
            <person name="Copetti D."/>
            <person name="Mohd Noor M.I."/>
            <person name="Ong R.C."/>
            <person name="Putra M."/>
            <person name="Sireger I.Z."/>
            <person name="Indrioko S."/>
            <person name="Kosugi Y."/>
            <person name="Izuno A."/>
            <person name="Isagi Y."/>
            <person name="Lee S.L."/>
            <person name="Shimizu K.K."/>
        </authorList>
    </citation>
    <scope>NUCLEOTIDE SEQUENCE [LARGE SCALE GENOMIC DNA]</scope>
    <source>
        <strain evidence="3">214</strain>
    </source>
</reference>
<dbReference type="AlphaFoldDB" id="A0AAV5KBG0"/>
<dbReference type="PANTHER" id="PTHR23160">
    <property type="entry name" value="SYNAPTONEMAL COMPLEX PROTEIN-RELATED"/>
    <property type="match status" value="1"/>
</dbReference>
<evidence type="ECO:0000313" key="4">
    <source>
        <dbReference type="Proteomes" id="UP001054252"/>
    </source>
</evidence>
<accession>A0AAV5KBG0</accession>
<organism evidence="3 4">
    <name type="scientific">Rubroshorea leprosula</name>
    <dbReference type="NCBI Taxonomy" id="152421"/>
    <lineage>
        <taxon>Eukaryota</taxon>
        <taxon>Viridiplantae</taxon>
        <taxon>Streptophyta</taxon>
        <taxon>Embryophyta</taxon>
        <taxon>Tracheophyta</taxon>
        <taxon>Spermatophyta</taxon>
        <taxon>Magnoliopsida</taxon>
        <taxon>eudicotyledons</taxon>
        <taxon>Gunneridae</taxon>
        <taxon>Pentapetalae</taxon>
        <taxon>rosids</taxon>
        <taxon>malvids</taxon>
        <taxon>Malvales</taxon>
        <taxon>Dipterocarpaceae</taxon>
        <taxon>Rubroshorea</taxon>
    </lineage>
</organism>
<keyword evidence="4" id="KW-1185">Reference proteome</keyword>
<evidence type="ECO:0000256" key="2">
    <source>
        <dbReference type="SAM" id="Coils"/>
    </source>
</evidence>
<gene>
    <name evidence="3" type="ORF">SLEP1_g31845</name>
</gene>
<name>A0AAV5KBG0_9ROSI</name>
<evidence type="ECO:0000256" key="1">
    <source>
        <dbReference type="ARBA" id="ARBA00023054"/>
    </source>
</evidence>
<comment type="caution">
    <text evidence="3">The sequence shown here is derived from an EMBL/GenBank/DDBJ whole genome shotgun (WGS) entry which is preliminary data.</text>
</comment>
<feature type="coiled-coil region" evidence="2">
    <location>
        <begin position="85"/>
        <end position="137"/>
    </location>
</feature>
<evidence type="ECO:0000313" key="3">
    <source>
        <dbReference type="EMBL" id="GKV21920.1"/>
    </source>
</evidence>
<protein>
    <submittedName>
        <fullName evidence="3">Uncharacterized protein</fullName>
    </submittedName>
</protein>